<dbReference type="RefSeq" id="WP_123927460.1">
    <property type="nucleotide sequence ID" value="NZ_JBPSDP010000004.1"/>
</dbReference>
<organism evidence="1 2">
    <name type="scientific">Gordonia oryzae</name>
    <dbReference type="NCBI Taxonomy" id="2487349"/>
    <lineage>
        <taxon>Bacteria</taxon>
        <taxon>Bacillati</taxon>
        <taxon>Actinomycetota</taxon>
        <taxon>Actinomycetes</taxon>
        <taxon>Mycobacteriales</taxon>
        <taxon>Gordoniaceae</taxon>
        <taxon>Gordonia</taxon>
    </lineage>
</organism>
<keyword evidence="2" id="KW-1185">Reference proteome</keyword>
<dbReference type="AlphaFoldDB" id="A0A3N4H254"/>
<evidence type="ECO:0000313" key="1">
    <source>
        <dbReference type="EMBL" id="RPA64900.1"/>
    </source>
</evidence>
<dbReference type="Proteomes" id="UP000267536">
    <property type="component" value="Unassembled WGS sequence"/>
</dbReference>
<accession>A0A3N4H254</accession>
<proteinExistence type="predicted"/>
<sequence length="119" mass="12264">MTDSFDPHNPPSEFFVTGPDGVPESHIQLGALQADATRLMYQLAASAGDDDATDAVANTWVSQHDPQYFGYLAAAALSLMVRCILAPTLDAVAAAGVDLRPGLRRAAADAEAGLGGGHA</sequence>
<comment type="caution">
    <text evidence="1">The sequence shown here is derived from an EMBL/GenBank/DDBJ whole genome shotgun (WGS) entry which is preliminary data.</text>
</comment>
<dbReference type="EMBL" id="RKMH01000004">
    <property type="protein sequence ID" value="RPA64900.1"/>
    <property type="molecule type" value="Genomic_DNA"/>
</dbReference>
<gene>
    <name evidence="1" type="ORF">EF294_07400</name>
</gene>
<reference evidence="1 2" key="1">
    <citation type="submission" date="2018-11" db="EMBL/GenBank/DDBJ databases">
        <title>Draft genome sequence of Gordonia sp. RS15-1S isolated from rice stems.</title>
        <authorList>
            <person name="Muangham S."/>
        </authorList>
    </citation>
    <scope>NUCLEOTIDE SEQUENCE [LARGE SCALE GENOMIC DNA]</scope>
    <source>
        <strain evidence="1 2">RS15-1S</strain>
    </source>
</reference>
<evidence type="ECO:0000313" key="2">
    <source>
        <dbReference type="Proteomes" id="UP000267536"/>
    </source>
</evidence>
<dbReference type="OrthoDB" id="4375197at2"/>
<name>A0A3N4H254_9ACTN</name>
<protein>
    <submittedName>
        <fullName evidence="1">Uncharacterized protein</fullName>
    </submittedName>
</protein>